<comment type="caution">
    <text evidence="2">The sequence shown here is derived from an EMBL/GenBank/DDBJ whole genome shotgun (WGS) entry which is preliminary data.</text>
</comment>
<evidence type="ECO:0008006" key="4">
    <source>
        <dbReference type="Google" id="ProtNLM"/>
    </source>
</evidence>
<protein>
    <recommendedName>
        <fullName evidence="4">DUF4283 domain protein</fullName>
    </recommendedName>
</protein>
<evidence type="ECO:0000313" key="2">
    <source>
        <dbReference type="EMBL" id="PNX72500.1"/>
    </source>
</evidence>
<reference evidence="2 3" key="1">
    <citation type="journal article" date="2014" name="Am. J. Bot.">
        <title>Genome assembly and annotation for red clover (Trifolium pratense; Fabaceae).</title>
        <authorList>
            <person name="Istvanek J."/>
            <person name="Jaros M."/>
            <person name="Krenek A."/>
            <person name="Repkova J."/>
        </authorList>
    </citation>
    <scope>NUCLEOTIDE SEQUENCE [LARGE SCALE GENOMIC DNA]</scope>
    <source>
        <strain evidence="3">cv. Tatra</strain>
        <tissue evidence="2">Young leaves</tissue>
    </source>
</reference>
<gene>
    <name evidence="2" type="ORF">L195_g028392</name>
</gene>
<sequence>MVDDVMVEIKMVKEWGFNLGEDACLRSLAHVEGEFAETPEKHLDEGKSDNRDTPREEPVLEHNISDTETTVTTKPIDTAVMSSPQELPEVMTMERSFCRAPQTESGQERPRSFEWLNDDF</sequence>
<evidence type="ECO:0000256" key="1">
    <source>
        <dbReference type="SAM" id="MobiDB-lite"/>
    </source>
</evidence>
<dbReference type="AlphaFoldDB" id="A0A2K3L1T1"/>
<feature type="region of interest" description="Disordered" evidence="1">
    <location>
        <begin position="36"/>
        <end position="61"/>
    </location>
</feature>
<organism evidence="2 3">
    <name type="scientific">Trifolium pratense</name>
    <name type="common">Red clover</name>
    <dbReference type="NCBI Taxonomy" id="57577"/>
    <lineage>
        <taxon>Eukaryota</taxon>
        <taxon>Viridiplantae</taxon>
        <taxon>Streptophyta</taxon>
        <taxon>Embryophyta</taxon>
        <taxon>Tracheophyta</taxon>
        <taxon>Spermatophyta</taxon>
        <taxon>Magnoliopsida</taxon>
        <taxon>eudicotyledons</taxon>
        <taxon>Gunneridae</taxon>
        <taxon>Pentapetalae</taxon>
        <taxon>rosids</taxon>
        <taxon>fabids</taxon>
        <taxon>Fabales</taxon>
        <taxon>Fabaceae</taxon>
        <taxon>Papilionoideae</taxon>
        <taxon>50 kb inversion clade</taxon>
        <taxon>NPAAA clade</taxon>
        <taxon>Hologalegina</taxon>
        <taxon>IRL clade</taxon>
        <taxon>Trifolieae</taxon>
        <taxon>Trifolium</taxon>
    </lineage>
</organism>
<name>A0A2K3L1T1_TRIPR</name>
<proteinExistence type="predicted"/>
<dbReference type="EMBL" id="ASHM01024734">
    <property type="protein sequence ID" value="PNX72500.1"/>
    <property type="molecule type" value="Genomic_DNA"/>
</dbReference>
<evidence type="ECO:0000313" key="3">
    <source>
        <dbReference type="Proteomes" id="UP000236291"/>
    </source>
</evidence>
<reference evidence="2 3" key="2">
    <citation type="journal article" date="2017" name="Front. Plant Sci.">
        <title>Gene Classification and Mining of Molecular Markers Useful in Red Clover (Trifolium pratense) Breeding.</title>
        <authorList>
            <person name="Istvanek J."/>
            <person name="Dluhosova J."/>
            <person name="Dluhos P."/>
            <person name="Patkova L."/>
            <person name="Nedelnik J."/>
            <person name="Repkova J."/>
        </authorList>
    </citation>
    <scope>NUCLEOTIDE SEQUENCE [LARGE SCALE GENOMIC DNA]</scope>
    <source>
        <strain evidence="3">cv. Tatra</strain>
        <tissue evidence="2">Young leaves</tissue>
    </source>
</reference>
<dbReference type="Proteomes" id="UP000236291">
    <property type="component" value="Unassembled WGS sequence"/>
</dbReference>
<accession>A0A2K3L1T1</accession>
<feature type="region of interest" description="Disordered" evidence="1">
    <location>
        <begin position="100"/>
        <end position="120"/>
    </location>
</feature>